<dbReference type="AlphaFoldDB" id="W0RRZ6"/>
<dbReference type="NCBIfam" id="TIGR03434">
    <property type="entry name" value="ADOP"/>
    <property type="match status" value="1"/>
</dbReference>
<feature type="transmembrane region" description="Helical" evidence="7">
    <location>
        <begin position="408"/>
        <end position="429"/>
    </location>
</feature>
<feature type="transmembrane region" description="Helical" evidence="7">
    <location>
        <begin position="104"/>
        <end position="126"/>
    </location>
</feature>
<feature type="transmembrane region" description="Helical" evidence="7">
    <location>
        <begin position="503"/>
        <end position="528"/>
    </location>
</feature>
<dbReference type="InterPro" id="IPR003838">
    <property type="entry name" value="ABC3_permease_C"/>
</dbReference>
<protein>
    <submittedName>
        <fullName evidence="10">Permease</fullName>
    </submittedName>
</protein>
<dbReference type="InterPro" id="IPR047928">
    <property type="entry name" value="Perm_prefix_1"/>
</dbReference>
<sequence length="886" mass="93699">MPELGRYARELRARLWKPSVTEEVGDELAHHLEMLERDLVARGFTPDAARRAARAQFGDVHRIEATCVDEAEHRDRDRRLTRWLDELRHDLRTAVRQLRLHPRFALVAVATLAIGLGAATVIFGIADAVLLRPPPYPAPDRLVIGWETTPAGQPFSLSEPNYLDLAARARRFSGLAAFAQRAPSLRTSDGPEQLSSTAATHALFRVLGVAPALGRTFTAEEDATGGDTRVVVISDSLWTRHFARDPDVLSRTLDLDGVTYRVIGVMPKGFDFPGGVELWTPLAPNATAPRGDRRIDAVVGRLAPGATAEQAAADLRRAATTLGTEYPATNTGWGADARPFMELYVGPRLRTRVLTLLVAVGLLLLMACVNVASLLLARAGARQQALAVQAALGAGRSRIVRQLLTESVVLAIIGGAAGVALAAAAMPLVRSTGAAAVTRLADLRVDWRLVGFALAACMTTGVVFGLAPALRLARAAAPRGGAGGLHGVLRSGRRIADTSRVRSALIVASVALATIMLVGAGLVGGSFVRLLRVDLGFRAERVLTGSIALPAGRYDAERTVAFDAALVERLRAIPGVTSAGTTNIAPLAAGNTAMPWAPAERKPATVDQYRIASWRSVSTGYFATLGVPLLRGRLFGGGDVRSAPWVAVINQRMASLGWPNEDPVGHEVVLGSGRTMRIIGVVGDARLLNVDSLPAPTMYYSAQQIGFPSMWLTVRTTGEPAAAAAAVKRAVASLDPDLPVAQLQPLTQLVADATAQPRLTMLVFAIFATAALALAAIGLYGLISFMVVQRTREIGVRLALGAVPRRIVRDVLGHGLRLAGIGVALGVAVAYAGTGLLRTILFEVTPTDPLTFGGVTVLLLTVAALASTVPARRASRLDPGLTLRAE</sequence>
<evidence type="ECO:0000256" key="3">
    <source>
        <dbReference type="ARBA" id="ARBA00022692"/>
    </source>
</evidence>
<dbReference type="InterPro" id="IPR050250">
    <property type="entry name" value="Macrolide_Exporter_MacB"/>
</dbReference>
<keyword evidence="11" id="KW-1185">Reference proteome</keyword>
<dbReference type="Proteomes" id="UP000019151">
    <property type="component" value="Plasmid 1"/>
</dbReference>
<evidence type="ECO:0000256" key="4">
    <source>
        <dbReference type="ARBA" id="ARBA00022989"/>
    </source>
</evidence>
<gene>
    <name evidence="10" type="ORF">J421_5565</name>
</gene>
<geneLocation type="plasmid" evidence="10 11">
    <name>1</name>
</geneLocation>
<keyword evidence="2" id="KW-1003">Cell membrane</keyword>
<evidence type="ECO:0000256" key="5">
    <source>
        <dbReference type="ARBA" id="ARBA00023136"/>
    </source>
</evidence>
<name>W0RRZ6_9BACT</name>
<evidence type="ECO:0000256" key="6">
    <source>
        <dbReference type="ARBA" id="ARBA00038076"/>
    </source>
</evidence>
<evidence type="ECO:0000256" key="7">
    <source>
        <dbReference type="SAM" id="Phobius"/>
    </source>
</evidence>
<evidence type="ECO:0000313" key="11">
    <source>
        <dbReference type="Proteomes" id="UP000019151"/>
    </source>
</evidence>
<dbReference type="Pfam" id="PF02687">
    <property type="entry name" value="FtsX"/>
    <property type="match status" value="2"/>
</dbReference>
<dbReference type="PANTHER" id="PTHR30572:SF4">
    <property type="entry name" value="ABC TRANSPORTER PERMEASE YTRF"/>
    <property type="match status" value="1"/>
</dbReference>
<feature type="domain" description="ABC3 transporter permease C-terminal" evidence="8">
    <location>
        <begin position="358"/>
        <end position="475"/>
    </location>
</feature>
<dbReference type="EMBL" id="CP007129">
    <property type="protein sequence ID" value="AHG93100.1"/>
    <property type="molecule type" value="Genomic_DNA"/>
</dbReference>
<dbReference type="NCBIfam" id="NF038403">
    <property type="entry name" value="perm_prefix_1"/>
    <property type="match status" value="1"/>
</dbReference>
<dbReference type="HOGENOM" id="CLU_009433_1_0_0"/>
<dbReference type="InterPro" id="IPR017800">
    <property type="entry name" value="ADOP"/>
</dbReference>
<feature type="transmembrane region" description="Helical" evidence="7">
    <location>
        <begin position="849"/>
        <end position="869"/>
    </location>
</feature>
<dbReference type="KEGG" id="gba:J421_5565"/>
<evidence type="ECO:0000313" key="10">
    <source>
        <dbReference type="EMBL" id="AHG93100.1"/>
    </source>
</evidence>
<comment type="subcellular location">
    <subcellularLocation>
        <location evidence="1">Cell membrane</location>
        <topology evidence="1">Multi-pass membrane protein</topology>
    </subcellularLocation>
</comment>
<dbReference type="GO" id="GO:0005886">
    <property type="term" value="C:plasma membrane"/>
    <property type="evidence" value="ECO:0007669"/>
    <property type="project" value="UniProtKB-SubCell"/>
</dbReference>
<evidence type="ECO:0000259" key="8">
    <source>
        <dbReference type="Pfam" id="PF02687"/>
    </source>
</evidence>
<dbReference type="RefSeq" id="WP_025414409.1">
    <property type="nucleotide sequence ID" value="NZ_CP007129.1"/>
</dbReference>
<dbReference type="GO" id="GO:0022857">
    <property type="term" value="F:transmembrane transporter activity"/>
    <property type="evidence" value="ECO:0007669"/>
    <property type="project" value="TreeGrafter"/>
</dbReference>
<feature type="domain" description="ABC3 transporter permease C-terminal" evidence="8">
    <location>
        <begin position="766"/>
        <end position="879"/>
    </location>
</feature>
<proteinExistence type="inferred from homology"/>
<evidence type="ECO:0000259" key="9">
    <source>
        <dbReference type="Pfam" id="PF12704"/>
    </source>
</evidence>
<feature type="domain" description="MacB-like periplasmic core" evidence="9">
    <location>
        <begin position="503"/>
        <end position="729"/>
    </location>
</feature>
<dbReference type="InParanoid" id="W0RRZ6"/>
<accession>W0RRZ6</accession>
<keyword evidence="10" id="KW-0614">Plasmid</keyword>
<dbReference type="OrthoDB" id="1451596at2"/>
<feature type="transmembrane region" description="Helical" evidence="7">
    <location>
        <begin position="815"/>
        <end position="837"/>
    </location>
</feature>
<evidence type="ECO:0000256" key="1">
    <source>
        <dbReference type="ARBA" id="ARBA00004651"/>
    </source>
</evidence>
<feature type="domain" description="MacB-like periplasmic core" evidence="9">
    <location>
        <begin position="106"/>
        <end position="317"/>
    </location>
</feature>
<feature type="transmembrane region" description="Helical" evidence="7">
    <location>
        <begin position="449"/>
        <end position="470"/>
    </location>
</feature>
<dbReference type="InterPro" id="IPR025857">
    <property type="entry name" value="MacB_PCD"/>
</dbReference>
<dbReference type="Pfam" id="PF12704">
    <property type="entry name" value="MacB_PCD"/>
    <property type="match status" value="2"/>
</dbReference>
<evidence type="ECO:0000256" key="2">
    <source>
        <dbReference type="ARBA" id="ARBA00022475"/>
    </source>
</evidence>
<dbReference type="PANTHER" id="PTHR30572">
    <property type="entry name" value="MEMBRANE COMPONENT OF TRANSPORTER-RELATED"/>
    <property type="match status" value="1"/>
</dbReference>
<keyword evidence="4 7" id="KW-1133">Transmembrane helix</keyword>
<feature type="transmembrane region" description="Helical" evidence="7">
    <location>
        <begin position="761"/>
        <end position="788"/>
    </location>
</feature>
<keyword evidence="5 7" id="KW-0472">Membrane</keyword>
<organism evidence="10 11">
    <name type="scientific">Gemmatirosa kalamazoonensis</name>
    <dbReference type="NCBI Taxonomy" id="861299"/>
    <lineage>
        <taxon>Bacteria</taxon>
        <taxon>Pseudomonadati</taxon>
        <taxon>Gemmatimonadota</taxon>
        <taxon>Gemmatimonadia</taxon>
        <taxon>Gemmatimonadales</taxon>
        <taxon>Gemmatimonadaceae</taxon>
        <taxon>Gemmatirosa</taxon>
    </lineage>
</organism>
<comment type="similarity">
    <text evidence="6">Belongs to the ABC-4 integral membrane protein family.</text>
</comment>
<reference evidence="10 11" key="1">
    <citation type="journal article" date="2014" name="Genome Announc.">
        <title>Genome Sequence and Methylome of Soil Bacterium Gemmatirosa kalamazoonensis KBS708T, a Member of the Rarely Cultivated Gemmatimonadetes Phylum.</title>
        <authorList>
            <person name="Debruyn J.M."/>
            <person name="Radosevich M."/>
            <person name="Wommack K.E."/>
            <person name="Polson S.W."/>
            <person name="Hauser L.J."/>
            <person name="Fawaz M.N."/>
            <person name="Korlach J."/>
            <person name="Tsai Y.C."/>
        </authorList>
    </citation>
    <scope>NUCLEOTIDE SEQUENCE [LARGE SCALE GENOMIC DNA]</scope>
    <source>
        <strain evidence="10 11">KBS708</strain>
        <plasmid evidence="11">Plasmid 1</plasmid>
    </source>
</reference>
<feature type="transmembrane region" description="Helical" evidence="7">
    <location>
        <begin position="353"/>
        <end position="377"/>
    </location>
</feature>
<keyword evidence="3 7" id="KW-0812">Transmembrane</keyword>